<keyword evidence="3 5" id="KW-1133">Transmembrane helix</keyword>
<dbReference type="Pfam" id="PF13515">
    <property type="entry name" value="FUSC_2"/>
    <property type="match status" value="1"/>
</dbReference>
<protein>
    <recommendedName>
        <fullName evidence="6">Integral membrane bound transporter domain-containing protein</fullName>
    </recommendedName>
</protein>
<evidence type="ECO:0000313" key="7">
    <source>
        <dbReference type="EMBL" id="MPN64911.1"/>
    </source>
</evidence>
<dbReference type="EMBL" id="VSSQ01146485">
    <property type="protein sequence ID" value="MPN64911.1"/>
    <property type="molecule type" value="Genomic_DNA"/>
</dbReference>
<evidence type="ECO:0000256" key="3">
    <source>
        <dbReference type="ARBA" id="ARBA00022989"/>
    </source>
</evidence>
<feature type="transmembrane region" description="Helical" evidence="5">
    <location>
        <begin position="91"/>
        <end position="113"/>
    </location>
</feature>
<reference evidence="7" key="1">
    <citation type="submission" date="2019-08" db="EMBL/GenBank/DDBJ databases">
        <authorList>
            <person name="Kucharzyk K."/>
            <person name="Murdoch R.W."/>
            <person name="Higgins S."/>
            <person name="Loffler F."/>
        </authorList>
    </citation>
    <scope>NUCLEOTIDE SEQUENCE</scope>
</reference>
<proteinExistence type="predicted"/>
<name>A0A645JMQ6_9ZZZZ</name>
<sequence>MHLPGTIHRAWQRTLGTIVGAFIAWAILATDPSFWQILAVVAVLQFITEIIIGYNYALGQMAITPMALLMTALAGHSGASDMAVSRIYDTALGAVVGIAFALVVSTLDERVYLARHHASSRH</sequence>
<evidence type="ECO:0000259" key="6">
    <source>
        <dbReference type="Pfam" id="PF13515"/>
    </source>
</evidence>
<dbReference type="InterPro" id="IPR049453">
    <property type="entry name" value="Memb_transporter_dom"/>
</dbReference>
<evidence type="ECO:0000256" key="5">
    <source>
        <dbReference type="SAM" id="Phobius"/>
    </source>
</evidence>
<evidence type="ECO:0000256" key="2">
    <source>
        <dbReference type="ARBA" id="ARBA00022692"/>
    </source>
</evidence>
<evidence type="ECO:0000256" key="1">
    <source>
        <dbReference type="ARBA" id="ARBA00004141"/>
    </source>
</evidence>
<comment type="subcellular location">
    <subcellularLocation>
        <location evidence="1">Membrane</location>
        <topology evidence="1">Multi-pass membrane protein</topology>
    </subcellularLocation>
</comment>
<feature type="transmembrane region" description="Helical" evidence="5">
    <location>
        <begin position="12"/>
        <end position="28"/>
    </location>
</feature>
<feature type="domain" description="Integral membrane bound transporter" evidence="6">
    <location>
        <begin position="3"/>
        <end position="99"/>
    </location>
</feature>
<comment type="caution">
    <text evidence="7">The sequence shown here is derived from an EMBL/GenBank/DDBJ whole genome shotgun (WGS) entry which is preliminary data.</text>
</comment>
<dbReference type="GO" id="GO:0016020">
    <property type="term" value="C:membrane"/>
    <property type="evidence" value="ECO:0007669"/>
    <property type="project" value="UniProtKB-SubCell"/>
</dbReference>
<dbReference type="AlphaFoldDB" id="A0A645JMQ6"/>
<keyword evidence="4 5" id="KW-0472">Membrane</keyword>
<organism evidence="7">
    <name type="scientific">bioreactor metagenome</name>
    <dbReference type="NCBI Taxonomy" id="1076179"/>
    <lineage>
        <taxon>unclassified sequences</taxon>
        <taxon>metagenomes</taxon>
        <taxon>ecological metagenomes</taxon>
    </lineage>
</organism>
<gene>
    <name evidence="7" type="ORF">SDC9_212689</name>
</gene>
<accession>A0A645JMQ6</accession>
<keyword evidence="2 5" id="KW-0812">Transmembrane</keyword>
<feature type="transmembrane region" description="Helical" evidence="5">
    <location>
        <begin position="34"/>
        <end position="54"/>
    </location>
</feature>
<evidence type="ECO:0000256" key="4">
    <source>
        <dbReference type="ARBA" id="ARBA00023136"/>
    </source>
</evidence>